<dbReference type="GO" id="GO:0016616">
    <property type="term" value="F:oxidoreductase activity, acting on the CH-OH group of donors, NAD or NADP as acceptor"/>
    <property type="evidence" value="ECO:0007669"/>
    <property type="project" value="InterPro"/>
</dbReference>
<dbReference type="InterPro" id="IPR029753">
    <property type="entry name" value="D-isomer_DH_CS"/>
</dbReference>
<gene>
    <name evidence="6" type="ORF">A0U92_07355</name>
</gene>
<dbReference type="InterPro" id="IPR036291">
    <property type="entry name" value="NAD(P)-bd_dom_sf"/>
</dbReference>
<dbReference type="OrthoDB" id="9793626at2"/>
<keyword evidence="7" id="KW-1185">Reference proteome</keyword>
<dbReference type="PANTHER" id="PTHR43333:SF1">
    <property type="entry name" value="D-ISOMER SPECIFIC 2-HYDROXYACID DEHYDROGENASE NAD-BINDING DOMAIN-CONTAINING PROTEIN"/>
    <property type="match status" value="1"/>
</dbReference>
<evidence type="ECO:0000313" key="7">
    <source>
        <dbReference type="Proteomes" id="UP000188937"/>
    </source>
</evidence>
<dbReference type="InterPro" id="IPR006139">
    <property type="entry name" value="D-isomer_2_OHA_DH_cat_dom"/>
</dbReference>
<evidence type="ECO:0000259" key="4">
    <source>
        <dbReference type="Pfam" id="PF00389"/>
    </source>
</evidence>
<dbReference type="RefSeq" id="WP_077812667.1">
    <property type="nucleotide sequence ID" value="NZ_CP014692.1"/>
</dbReference>
<feature type="domain" description="D-isomer specific 2-hydroxyacid dehydrogenase catalytic" evidence="4">
    <location>
        <begin position="37"/>
        <end position="323"/>
    </location>
</feature>
<dbReference type="KEGG" id="aace:A0U92_07355"/>
<evidence type="ECO:0000313" key="6">
    <source>
        <dbReference type="EMBL" id="AQS84625.1"/>
    </source>
</evidence>
<protein>
    <recommendedName>
        <fullName evidence="8">Hydroxyacid dehydrogenase</fullName>
    </recommendedName>
</protein>
<dbReference type="AlphaFoldDB" id="A0A1U9KFN7"/>
<name>A0A1U9KFN7_ACEAC</name>
<evidence type="ECO:0008006" key="8">
    <source>
        <dbReference type="Google" id="ProtNLM"/>
    </source>
</evidence>
<dbReference type="GO" id="GO:0051287">
    <property type="term" value="F:NAD binding"/>
    <property type="evidence" value="ECO:0007669"/>
    <property type="project" value="InterPro"/>
</dbReference>
<keyword evidence="2" id="KW-0520">NAD</keyword>
<evidence type="ECO:0000259" key="5">
    <source>
        <dbReference type="Pfam" id="PF02826"/>
    </source>
</evidence>
<dbReference type="InterPro" id="IPR006140">
    <property type="entry name" value="D-isomer_DH_NAD-bd"/>
</dbReference>
<dbReference type="SUPFAM" id="SSF52283">
    <property type="entry name" value="Formate/glycerate dehydrogenase catalytic domain-like"/>
    <property type="match status" value="1"/>
</dbReference>
<dbReference type="PROSITE" id="PS00671">
    <property type="entry name" value="D_2_HYDROXYACID_DH_3"/>
    <property type="match status" value="1"/>
</dbReference>
<sequence>MPVSFWLNEKPNIVIAHSSFDIKSMVDAWDEPTKCVWAKTKTDLVPALADADILVTMTLWEPGYLALAPHLKLLQTMTSGVEQYDTEAFRERGVHLASARGVNANAVAEHAVALMFSHSRRLWEARDDQRQSFWRKLARTQGERRHEVAGTHVVIVGFGAIGARLATVCLALGQTVTVVRKNATAGTGPAITTVADDQLPEAVGNADYLILACPATPETRGLIDGRILSLMKPTACLINVARGSVVVESDLITALRQKQIGMAALDTFEREPLPETSPLWSMPNVLITPHAAGDTVAYESRVANILHDNIRRLAEGKPLINQIV</sequence>
<dbReference type="Proteomes" id="UP000188937">
    <property type="component" value="Chromosome"/>
</dbReference>
<dbReference type="SUPFAM" id="SSF51735">
    <property type="entry name" value="NAD(P)-binding Rossmann-fold domains"/>
    <property type="match status" value="1"/>
</dbReference>
<dbReference type="Gene3D" id="3.40.50.720">
    <property type="entry name" value="NAD(P)-binding Rossmann-like Domain"/>
    <property type="match status" value="2"/>
</dbReference>
<comment type="similarity">
    <text evidence="3">Belongs to the D-isomer specific 2-hydroxyacid dehydrogenase family.</text>
</comment>
<dbReference type="EMBL" id="CP014692">
    <property type="protein sequence ID" value="AQS84625.1"/>
    <property type="molecule type" value="Genomic_DNA"/>
</dbReference>
<dbReference type="Pfam" id="PF02826">
    <property type="entry name" value="2-Hacid_dh_C"/>
    <property type="match status" value="1"/>
</dbReference>
<feature type="domain" description="D-isomer specific 2-hydroxyacid dehydrogenase NAD-binding" evidence="5">
    <location>
        <begin position="112"/>
        <end position="292"/>
    </location>
</feature>
<proteinExistence type="inferred from homology"/>
<keyword evidence="1 3" id="KW-0560">Oxidoreductase</keyword>
<evidence type="ECO:0000256" key="1">
    <source>
        <dbReference type="ARBA" id="ARBA00023002"/>
    </source>
</evidence>
<reference evidence="6 7" key="1">
    <citation type="submission" date="2016-03" db="EMBL/GenBank/DDBJ databases">
        <title>Acetic acid bacteria sequencing.</title>
        <authorList>
            <person name="Brandt J."/>
            <person name="Jakob F."/>
            <person name="Vogel R.F."/>
        </authorList>
    </citation>
    <scope>NUCLEOTIDE SEQUENCE [LARGE SCALE GENOMIC DNA]</scope>
    <source>
        <strain evidence="6 7">TMW2.1153</strain>
    </source>
</reference>
<dbReference type="Pfam" id="PF00389">
    <property type="entry name" value="2-Hacid_dh"/>
    <property type="match status" value="1"/>
</dbReference>
<dbReference type="STRING" id="435.A0U92_07355"/>
<evidence type="ECO:0000256" key="3">
    <source>
        <dbReference type="RuleBase" id="RU003719"/>
    </source>
</evidence>
<organism evidence="6 7">
    <name type="scientific">Acetobacter aceti</name>
    <dbReference type="NCBI Taxonomy" id="435"/>
    <lineage>
        <taxon>Bacteria</taxon>
        <taxon>Pseudomonadati</taxon>
        <taxon>Pseudomonadota</taxon>
        <taxon>Alphaproteobacteria</taxon>
        <taxon>Acetobacterales</taxon>
        <taxon>Acetobacteraceae</taxon>
        <taxon>Acetobacter</taxon>
        <taxon>Acetobacter subgen. Acetobacter</taxon>
    </lineage>
</organism>
<dbReference type="CDD" id="cd05300">
    <property type="entry name" value="2-Hacid_dh_1"/>
    <property type="match status" value="1"/>
</dbReference>
<dbReference type="PANTHER" id="PTHR43333">
    <property type="entry name" value="2-HACID_DH_C DOMAIN-CONTAINING PROTEIN"/>
    <property type="match status" value="1"/>
</dbReference>
<evidence type="ECO:0000256" key="2">
    <source>
        <dbReference type="ARBA" id="ARBA00023027"/>
    </source>
</evidence>
<accession>A0A1U9KFN7</accession>